<comment type="caution">
    <text evidence="2">The sequence shown here is derived from an EMBL/GenBank/DDBJ whole genome shotgun (WGS) entry which is preliminary data.</text>
</comment>
<keyword evidence="1" id="KW-0812">Transmembrane</keyword>
<protein>
    <recommendedName>
        <fullName evidence="4">Lipopolysaccharide assembly protein A domain-containing protein</fullName>
    </recommendedName>
</protein>
<name>A0A1F6BI96_9BACT</name>
<sequence>MIILLLFLILTSVFVAFAIQNNFGVDLTLANLKFTGISFPLIILISLAAGFLLALITSAIDYFLALFKLRRLDREYSEVNKGYNQIVKRLLALETEMDKIRKAKNIKTVSEDDSL</sequence>
<accession>A0A1F6BI96</accession>
<keyword evidence="1" id="KW-1133">Transmembrane helix</keyword>
<gene>
    <name evidence="2" type="ORF">A2968_00910</name>
</gene>
<evidence type="ECO:0008006" key="4">
    <source>
        <dbReference type="Google" id="ProtNLM"/>
    </source>
</evidence>
<evidence type="ECO:0000256" key="1">
    <source>
        <dbReference type="SAM" id="Phobius"/>
    </source>
</evidence>
<organism evidence="2 3">
    <name type="scientific">Candidatus Gottesmanbacteria bacterium RIFCSPLOWO2_01_FULL_42_22</name>
    <dbReference type="NCBI Taxonomy" id="1798391"/>
    <lineage>
        <taxon>Bacteria</taxon>
        <taxon>Candidatus Gottesmaniibacteriota</taxon>
    </lineage>
</organism>
<dbReference type="AlphaFoldDB" id="A0A1F6BI96"/>
<keyword evidence="1" id="KW-0472">Membrane</keyword>
<dbReference type="Proteomes" id="UP000176228">
    <property type="component" value="Unassembled WGS sequence"/>
</dbReference>
<evidence type="ECO:0000313" key="2">
    <source>
        <dbReference type="EMBL" id="OGG36651.1"/>
    </source>
</evidence>
<evidence type="ECO:0000313" key="3">
    <source>
        <dbReference type="Proteomes" id="UP000176228"/>
    </source>
</evidence>
<reference evidence="2 3" key="1">
    <citation type="journal article" date="2016" name="Nat. Commun.">
        <title>Thousands of microbial genomes shed light on interconnected biogeochemical processes in an aquifer system.</title>
        <authorList>
            <person name="Anantharaman K."/>
            <person name="Brown C.T."/>
            <person name="Hug L.A."/>
            <person name="Sharon I."/>
            <person name="Castelle C.J."/>
            <person name="Probst A.J."/>
            <person name="Thomas B.C."/>
            <person name="Singh A."/>
            <person name="Wilkins M.J."/>
            <person name="Karaoz U."/>
            <person name="Brodie E.L."/>
            <person name="Williams K.H."/>
            <person name="Hubbard S.S."/>
            <person name="Banfield J.F."/>
        </authorList>
    </citation>
    <scope>NUCLEOTIDE SEQUENCE [LARGE SCALE GENOMIC DNA]</scope>
</reference>
<feature type="transmembrane region" description="Helical" evidence="1">
    <location>
        <begin position="42"/>
        <end position="64"/>
    </location>
</feature>
<proteinExistence type="predicted"/>
<dbReference type="EMBL" id="MFJU01000014">
    <property type="protein sequence ID" value="OGG36651.1"/>
    <property type="molecule type" value="Genomic_DNA"/>
</dbReference>